<dbReference type="GO" id="GO:0030288">
    <property type="term" value="C:outer membrane-bounded periplasmic space"/>
    <property type="evidence" value="ECO:0007669"/>
    <property type="project" value="UniProtKB-ARBA"/>
</dbReference>
<evidence type="ECO:0000259" key="4">
    <source>
        <dbReference type="Pfam" id="PF00496"/>
    </source>
</evidence>
<feature type="domain" description="Solute-binding protein family 5" evidence="4">
    <location>
        <begin position="102"/>
        <end position="450"/>
    </location>
</feature>
<dbReference type="AlphaFoldDB" id="A0A365U592"/>
<name>A0A365U592_9RHOB</name>
<evidence type="ECO:0000313" key="5">
    <source>
        <dbReference type="EMBL" id="RBI83414.1"/>
    </source>
</evidence>
<dbReference type="Proteomes" id="UP000253370">
    <property type="component" value="Unassembled WGS sequence"/>
</dbReference>
<dbReference type="PROSITE" id="PS51318">
    <property type="entry name" value="TAT"/>
    <property type="match status" value="1"/>
</dbReference>
<dbReference type="Gene3D" id="3.40.190.10">
    <property type="entry name" value="Periplasmic binding protein-like II"/>
    <property type="match status" value="1"/>
</dbReference>
<dbReference type="InterPro" id="IPR030678">
    <property type="entry name" value="Peptide/Ni-bd"/>
</dbReference>
<accession>A0A365U592</accession>
<dbReference type="OrthoDB" id="9803988at2"/>
<dbReference type="PIRSF" id="PIRSF002741">
    <property type="entry name" value="MppA"/>
    <property type="match status" value="1"/>
</dbReference>
<dbReference type="GO" id="GO:1904680">
    <property type="term" value="F:peptide transmembrane transporter activity"/>
    <property type="evidence" value="ECO:0007669"/>
    <property type="project" value="TreeGrafter"/>
</dbReference>
<evidence type="ECO:0000256" key="2">
    <source>
        <dbReference type="ARBA" id="ARBA00005695"/>
    </source>
</evidence>
<dbReference type="InterPro" id="IPR000914">
    <property type="entry name" value="SBP_5_dom"/>
</dbReference>
<dbReference type="PANTHER" id="PTHR30290:SF38">
    <property type="entry name" value="D,D-DIPEPTIDE-BINDING PERIPLASMIC PROTEIN DDPA-RELATED"/>
    <property type="match status" value="1"/>
</dbReference>
<keyword evidence="6" id="KW-1185">Reference proteome</keyword>
<evidence type="ECO:0000313" key="6">
    <source>
        <dbReference type="Proteomes" id="UP000253370"/>
    </source>
</evidence>
<dbReference type="EMBL" id="QNTQ01000017">
    <property type="protein sequence ID" value="RBI83414.1"/>
    <property type="molecule type" value="Genomic_DNA"/>
</dbReference>
<gene>
    <name evidence="5" type="ORF">DRV85_15945</name>
</gene>
<comment type="subcellular location">
    <subcellularLocation>
        <location evidence="1">Periplasm</location>
    </subcellularLocation>
</comment>
<comment type="caution">
    <text evidence="5">The sequence shown here is derived from an EMBL/GenBank/DDBJ whole genome shotgun (WGS) entry which is preliminary data.</text>
</comment>
<dbReference type="PANTHER" id="PTHR30290">
    <property type="entry name" value="PERIPLASMIC BINDING COMPONENT OF ABC TRANSPORTER"/>
    <property type="match status" value="1"/>
</dbReference>
<evidence type="ECO:0000256" key="1">
    <source>
        <dbReference type="ARBA" id="ARBA00004418"/>
    </source>
</evidence>
<protein>
    <submittedName>
        <fullName evidence="5">Diguanylate cyclase</fullName>
    </submittedName>
</protein>
<proteinExistence type="inferred from homology"/>
<comment type="similarity">
    <text evidence="2">Belongs to the bacterial solute-binding protein 5 family.</text>
</comment>
<dbReference type="GO" id="GO:0015833">
    <property type="term" value="P:peptide transport"/>
    <property type="evidence" value="ECO:0007669"/>
    <property type="project" value="TreeGrafter"/>
</dbReference>
<dbReference type="InterPro" id="IPR039424">
    <property type="entry name" value="SBP_5"/>
</dbReference>
<evidence type="ECO:0000256" key="3">
    <source>
        <dbReference type="ARBA" id="ARBA00022729"/>
    </source>
</evidence>
<dbReference type="CDD" id="cd08503">
    <property type="entry name" value="PBP2_NikA_DppA_OppA_like_17"/>
    <property type="match status" value="1"/>
</dbReference>
<organism evidence="5 6">
    <name type="scientific">Rhodosalinus halophilus</name>
    <dbReference type="NCBI Taxonomy" id="2259333"/>
    <lineage>
        <taxon>Bacteria</taxon>
        <taxon>Pseudomonadati</taxon>
        <taxon>Pseudomonadota</taxon>
        <taxon>Alphaproteobacteria</taxon>
        <taxon>Rhodobacterales</taxon>
        <taxon>Paracoccaceae</taxon>
        <taxon>Rhodosalinus</taxon>
    </lineage>
</organism>
<sequence>MTHIHPAAPALAREVADGTLSRREFLTRATALGVAAPAAYALLGLNAPAVAQQAIPAQGGTLRMQMSVRAIKDPRTADWSEIGNLLRGPLDYMVQYNNDGTFTPMLLEAWEVNEDATEYVLRVRPGVTWSNGEAFTASDVARTFEYWCDSEVEGNTMASRLSVLVDEATGALIEGSVEVVDDLTVRLYLPRPDITIIPSMADYPAAVPHPTFDPGDPAAIVGTGAYTLAELEVGQRAVFERRESWWGTEVHGGPYLDRIEFLDYGTDPASWLAAAEAGELDILYETTGEFIEVFDTIGWEKSDVVTSATLTVRFNQLAEVDGIRPYADPRVRRALIMATDNELVLELGYSGLGAPAENHHVAPIHPEYAEIPNIPHDPDGARALLEEAGMADFEHELVSIDDDWRRNSSDAVAAQLRDAGIPVRRVVAPGSTFWNNWLQYPFSSTNWNHRPLAVQILNLAYRSGVPWNETGFSSEEFDRVLDAALSVADADQRREHARRLEEIMLEEAVTIQPYWRALYRHMRPGIIGADMHISFEVHPTKIGFDA</sequence>
<dbReference type="GO" id="GO:0043190">
    <property type="term" value="C:ATP-binding cassette (ABC) transporter complex"/>
    <property type="evidence" value="ECO:0007669"/>
    <property type="project" value="InterPro"/>
</dbReference>
<keyword evidence="3" id="KW-0732">Signal</keyword>
<dbReference type="Gene3D" id="3.10.105.10">
    <property type="entry name" value="Dipeptide-binding Protein, Domain 3"/>
    <property type="match status" value="1"/>
</dbReference>
<reference evidence="5 6" key="1">
    <citation type="submission" date="2018-07" db="EMBL/GenBank/DDBJ databases">
        <title>Rhodosalinus sp. strain E84T genomic sequence and assembly.</title>
        <authorList>
            <person name="Liu Z.-W."/>
            <person name="Lu D.-C."/>
        </authorList>
    </citation>
    <scope>NUCLEOTIDE SEQUENCE [LARGE SCALE GENOMIC DNA]</scope>
    <source>
        <strain evidence="5 6">E84</strain>
    </source>
</reference>
<dbReference type="RefSeq" id="WP_113290479.1">
    <property type="nucleotide sequence ID" value="NZ_QNTQ01000017.1"/>
</dbReference>
<dbReference type="InterPro" id="IPR006311">
    <property type="entry name" value="TAT_signal"/>
</dbReference>
<dbReference type="SUPFAM" id="SSF53850">
    <property type="entry name" value="Periplasmic binding protein-like II"/>
    <property type="match status" value="1"/>
</dbReference>
<dbReference type="Pfam" id="PF00496">
    <property type="entry name" value="SBP_bac_5"/>
    <property type="match status" value="1"/>
</dbReference>